<gene>
    <name evidence="1" type="ORF">GDO81_019819</name>
</gene>
<evidence type="ECO:0000313" key="1">
    <source>
        <dbReference type="EMBL" id="KAG8540110.1"/>
    </source>
</evidence>
<dbReference type="EMBL" id="WNYA01011521">
    <property type="protein sequence ID" value="KAG8540110.1"/>
    <property type="molecule type" value="Genomic_DNA"/>
</dbReference>
<dbReference type="PANTHER" id="PTHR17695:SF11">
    <property type="entry name" value="SMALL SUBUNIT PROCESSOME COMPONENT 20 HOMOLOG"/>
    <property type="match status" value="1"/>
</dbReference>
<feature type="non-terminal residue" evidence="1">
    <location>
        <position position="282"/>
    </location>
</feature>
<dbReference type="AlphaFoldDB" id="A0AAV6YYK5"/>
<evidence type="ECO:0008006" key="3">
    <source>
        <dbReference type="Google" id="ProtNLM"/>
    </source>
</evidence>
<dbReference type="InterPro" id="IPR052575">
    <property type="entry name" value="SSU_processome_comp_20"/>
</dbReference>
<dbReference type="Proteomes" id="UP000824782">
    <property type="component" value="Unassembled WGS sequence"/>
</dbReference>
<dbReference type="Gene3D" id="1.25.10.10">
    <property type="entry name" value="Leucine-rich Repeat Variant"/>
    <property type="match status" value="1"/>
</dbReference>
<dbReference type="SUPFAM" id="SSF48371">
    <property type="entry name" value="ARM repeat"/>
    <property type="match status" value="1"/>
</dbReference>
<proteinExistence type="predicted"/>
<reference evidence="1" key="1">
    <citation type="thesis" date="2020" institute="ProQuest LLC" country="789 East Eisenhower Parkway, Ann Arbor, MI, USA">
        <title>Comparative Genomics and Chromosome Evolution.</title>
        <authorList>
            <person name="Mudd A.B."/>
        </authorList>
    </citation>
    <scope>NUCLEOTIDE SEQUENCE</scope>
    <source>
        <strain evidence="1">237g6f4</strain>
        <tissue evidence="1">Blood</tissue>
    </source>
</reference>
<dbReference type="InterPro" id="IPR016024">
    <property type="entry name" value="ARM-type_fold"/>
</dbReference>
<dbReference type="InterPro" id="IPR011989">
    <property type="entry name" value="ARM-like"/>
</dbReference>
<dbReference type="PANTHER" id="PTHR17695">
    <property type="entry name" value="SMALL SUBUNIT PROCESSOME COMPONENT 20 HOMOLOG"/>
    <property type="match status" value="1"/>
</dbReference>
<keyword evidence="2" id="KW-1185">Reference proteome</keyword>
<protein>
    <recommendedName>
        <fullName evidence="3">Small subunit processome component 20 homolog</fullName>
    </recommendedName>
</protein>
<feature type="non-terminal residue" evidence="1">
    <location>
        <position position="1"/>
    </location>
</feature>
<dbReference type="GO" id="GO:0030686">
    <property type="term" value="C:90S preribosome"/>
    <property type="evidence" value="ECO:0007669"/>
    <property type="project" value="TreeGrafter"/>
</dbReference>
<accession>A0AAV6YYK5</accession>
<name>A0AAV6YYK5_ENGPU</name>
<evidence type="ECO:0000313" key="2">
    <source>
        <dbReference type="Proteomes" id="UP000824782"/>
    </source>
</evidence>
<comment type="caution">
    <text evidence="1">The sequence shown here is derived from an EMBL/GenBank/DDBJ whole genome shotgun (WGS) entry which is preliminary data.</text>
</comment>
<organism evidence="1 2">
    <name type="scientific">Engystomops pustulosus</name>
    <name type="common">Tungara frog</name>
    <name type="synonym">Physalaemus pustulosus</name>
    <dbReference type="NCBI Taxonomy" id="76066"/>
    <lineage>
        <taxon>Eukaryota</taxon>
        <taxon>Metazoa</taxon>
        <taxon>Chordata</taxon>
        <taxon>Craniata</taxon>
        <taxon>Vertebrata</taxon>
        <taxon>Euteleostomi</taxon>
        <taxon>Amphibia</taxon>
        <taxon>Batrachia</taxon>
        <taxon>Anura</taxon>
        <taxon>Neobatrachia</taxon>
        <taxon>Hyloidea</taxon>
        <taxon>Leptodactylidae</taxon>
        <taxon>Leiuperinae</taxon>
        <taxon>Engystomops</taxon>
    </lineage>
</organism>
<dbReference type="GO" id="GO:0032040">
    <property type="term" value="C:small-subunit processome"/>
    <property type="evidence" value="ECO:0007669"/>
    <property type="project" value="TreeGrafter"/>
</dbReference>
<sequence>FQNFSERLANVNINIIHRIDRTESYSEIVETYFFEGLQKWRDLNLTENFVSFYREVANKCQSFHLLVYHQKDIVQSLKTHLEVKNSLAYQPLLDLVVQLSRDLQTDFYPHFQDFFIAISSLLNTQDTQLLEWAFTCLSYLYKYLWRQMVKDMPVIYSLSSTLLAHKKEHIRNFAAESLAFLMRKVPDLNGLLNFMFLDLTEHPQKAYGLGQLLFEMCKGVRNMFHSCATKAIHLILQKMGPITEKEECLPWTLVGETFKQFVESATLCIDKEQFEPLFGNIQ</sequence>